<evidence type="ECO:0000313" key="3">
    <source>
        <dbReference type="EMBL" id="QEA38377.1"/>
    </source>
</evidence>
<dbReference type="InterPro" id="IPR029044">
    <property type="entry name" value="Nucleotide-diphossugar_trans"/>
</dbReference>
<evidence type="ECO:0000259" key="2">
    <source>
        <dbReference type="Pfam" id="PF00535"/>
    </source>
</evidence>
<dbReference type="PANTHER" id="PTHR43630:SF2">
    <property type="entry name" value="GLYCOSYLTRANSFERASE"/>
    <property type="match status" value="1"/>
</dbReference>
<evidence type="ECO:0000313" key="4">
    <source>
        <dbReference type="Proteomes" id="UP000321272"/>
    </source>
</evidence>
<reference evidence="3 4" key="1">
    <citation type="submission" date="2019-06" db="EMBL/GenBank/DDBJ databases">
        <title>Genome analyses of bacteria isolated from kimchi.</title>
        <authorList>
            <person name="Lee S."/>
            <person name="Ahn S."/>
            <person name="Roh S."/>
        </authorList>
    </citation>
    <scope>NUCLEOTIDE SEQUENCE [LARGE SCALE GENOMIC DNA]</scope>
    <source>
        <strain evidence="3 4">CBA4606</strain>
    </source>
</reference>
<dbReference type="InterPro" id="IPR001173">
    <property type="entry name" value="Glyco_trans_2-like"/>
</dbReference>
<dbReference type="GO" id="GO:0016740">
    <property type="term" value="F:transferase activity"/>
    <property type="evidence" value="ECO:0007669"/>
    <property type="project" value="UniProtKB-KW"/>
</dbReference>
<evidence type="ECO:0000256" key="1">
    <source>
        <dbReference type="ARBA" id="ARBA00038494"/>
    </source>
</evidence>
<comment type="similarity">
    <text evidence="1">Belongs to the glycosyltransferase 2 family. WaaE/KdtX subfamily.</text>
</comment>
<sequence>MRSITGVVITLNEEANITDCLRSLFRVCAEVIVVDSGSRDLTREIAGAEGARVIEQAYLGDGPQKAFGVPYASHDWILALDADERLDEDAAALIPTLALDDPATAYGFRRKNYVGHHWIRAAGFYPDAVVRLYNRTQAGYLPKKAHSSVQAPRVEQTDAHIQHFTYHDLAHWIQRIDQLSSRDAWAMKERGVPPSSWRPTLHALSATLRKLILKGGLLQGSDGMTVAMTTAFHAYMKYAKLNELHENERLSSNAKEGKD</sequence>
<dbReference type="KEGG" id="paur:FGL86_04320"/>
<dbReference type="CDD" id="cd02511">
    <property type="entry name" value="Beta4Glucosyltransferase"/>
    <property type="match status" value="1"/>
</dbReference>
<name>A0A5B8SQY0_9GAMM</name>
<dbReference type="Gene3D" id="3.90.550.10">
    <property type="entry name" value="Spore Coat Polysaccharide Biosynthesis Protein SpsA, Chain A"/>
    <property type="match status" value="1"/>
</dbReference>
<gene>
    <name evidence="3" type="ORF">FGL86_04320</name>
</gene>
<protein>
    <submittedName>
        <fullName evidence="3">Glycosyltransferase family 2 protein</fullName>
    </submittedName>
</protein>
<dbReference type="Proteomes" id="UP000321272">
    <property type="component" value="Chromosome"/>
</dbReference>
<organism evidence="3 4">
    <name type="scientific">Pistricoccus aurantiacus</name>
    <dbReference type="NCBI Taxonomy" id="1883414"/>
    <lineage>
        <taxon>Bacteria</taxon>
        <taxon>Pseudomonadati</taxon>
        <taxon>Pseudomonadota</taxon>
        <taxon>Gammaproteobacteria</taxon>
        <taxon>Oceanospirillales</taxon>
        <taxon>Halomonadaceae</taxon>
        <taxon>Pistricoccus</taxon>
    </lineage>
</organism>
<dbReference type="EMBL" id="CP042382">
    <property type="protein sequence ID" value="QEA38377.1"/>
    <property type="molecule type" value="Genomic_DNA"/>
</dbReference>
<dbReference type="OrthoDB" id="9815923at2"/>
<accession>A0A5B8SQY0</accession>
<dbReference type="RefSeq" id="WP_147183443.1">
    <property type="nucleotide sequence ID" value="NZ_CP042382.1"/>
</dbReference>
<keyword evidence="4" id="KW-1185">Reference proteome</keyword>
<dbReference type="Pfam" id="PF00535">
    <property type="entry name" value="Glycos_transf_2"/>
    <property type="match status" value="1"/>
</dbReference>
<dbReference type="SUPFAM" id="SSF53448">
    <property type="entry name" value="Nucleotide-diphospho-sugar transferases"/>
    <property type="match status" value="1"/>
</dbReference>
<dbReference type="PANTHER" id="PTHR43630">
    <property type="entry name" value="POLY-BETA-1,6-N-ACETYL-D-GLUCOSAMINE SYNTHASE"/>
    <property type="match status" value="1"/>
</dbReference>
<keyword evidence="3" id="KW-0808">Transferase</keyword>
<feature type="domain" description="Glycosyltransferase 2-like" evidence="2">
    <location>
        <begin position="7"/>
        <end position="142"/>
    </location>
</feature>
<proteinExistence type="inferred from homology"/>
<dbReference type="AlphaFoldDB" id="A0A5B8SQY0"/>